<evidence type="ECO:0000256" key="9">
    <source>
        <dbReference type="ARBA" id="ARBA00023180"/>
    </source>
</evidence>
<proteinExistence type="predicted"/>
<dbReference type="Gene3D" id="2.130.10.30">
    <property type="entry name" value="Regulator of chromosome condensation 1/beta-lactamase-inhibitor protein II"/>
    <property type="match status" value="2"/>
</dbReference>
<dbReference type="EMBL" id="JATAAI010000010">
    <property type="protein sequence ID" value="KAK1742660.1"/>
    <property type="molecule type" value="Genomic_DNA"/>
</dbReference>
<dbReference type="Pfam" id="PF13306">
    <property type="entry name" value="LRR_5"/>
    <property type="match status" value="1"/>
</dbReference>
<evidence type="ECO:0000256" key="7">
    <source>
        <dbReference type="ARBA" id="ARBA00023157"/>
    </source>
</evidence>
<protein>
    <recommendedName>
        <fullName evidence="2">non-specific serine/threonine protein kinase</fullName>
        <ecNumber evidence="2">2.7.11.1</ecNumber>
    </recommendedName>
</protein>
<comment type="caution">
    <text evidence="12">The sequence shown here is derived from an EMBL/GenBank/DDBJ whole genome shotgun (WGS) entry which is preliminary data.</text>
</comment>
<dbReference type="GO" id="GO:0004674">
    <property type="term" value="F:protein serine/threonine kinase activity"/>
    <property type="evidence" value="ECO:0007669"/>
    <property type="project" value="UniProtKB-KW"/>
</dbReference>
<gene>
    <name evidence="12" type="ORF">QTG54_006257</name>
</gene>
<evidence type="ECO:0000256" key="8">
    <source>
        <dbReference type="ARBA" id="ARBA00023170"/>
    </source>
</evidence>
<evidence type="ECO:0000256" key="11">
    <source>
        <dbReference type="ARBA" id="ARBA00048679"/>
    </source>
</evidence>
<evidence type="ECO:0000256" key="1">
    <source>
        <dbReference type="ARBA" id="ARBA00004479"/>
    </source>
</evidence>
<dbReference type="InterPro" id="IPR026906">
    <property type="entry name" value="LRR_5"/>
</dbReference>
<dbReference type="SUPFAM" id="SSF52058">
    <property type="entry name" value="L domain-like"/>
    <property type="match status" value="1"/>
</dbReference>
<keyword evidence="9" id="KW-0325">Glycoprotein</keyword>
<organism evidence="12 13">
    <name type="scientific">Skeletonema marinoi</name>
    <dbReference type="NCBI Taxonomy" id="267567"/>
    <lineage>
        <taxon>Eukaryota</taxon>
        <taxon>Sar</taxon>
        <taxon>Stramenopiles</taxon>
        <taxon>Ochrophyta</taxon>
        <taxon>Bacillariophyta</taxon>
        <taxon>Coscinodiscophyceae</taxon>
        <taxon>Thalassiosirophycidae</taxon>
        <taxon>Thalassiosirales</taxon>
        <taxon>Skeletonemataceae</taxon>
        <taxon>Skeletonema</taxon>
        <taxon>Skeletonema marinoi-dohrnii complex</taxon>
    </lineage>
</organism>
<dbReference type="PANTHER" id="PTHR47460:SF1">
    <property type="entry name" value="SERINE_THREONINE-PROTEIN KINASE-LIKE PROTEIN ACR4"/>
    <property type="match status" value="1"/>
</dbReference>
<evidence type="ECO:0000313" key="13">
    <source>
        <dbReference type="Proteomes" id="UP001224775"/>
    </source>
</evidence>
<comment type="catalytic activity">
    <reaction evidence="10">
        <text>L-threonyl-[protein] + ATP = O-phospho-L-threonyl-[protein] + ADP + H(+)</text>
        <dbReference type="Rhea" id="RHEA:46608"/>
        <dbReference type="Rhea" id="RHEA-COMP:11060"/>
        <dbReference type="Rhea" id="RHEA-COMP:11605"/>
        <dbReference type="ChEBI" id="CHEBI:15378"/>
        <dbReference type="ChEBI" id="CHEBI:30013"/>
        <dbReference type="ChEBI" id="CHEBI:30616"/>
        <dbReference type="ChEBI" id="CHEBI:61977"/>
        <dbReference type="ChEBI" id="CHEBI:456216"/>
        <dbReference type="EC" id="2.7.11.1"/>
    </reaction>
</comment>
<dbReference type="Proteomes" id="UP001224775">
    <property type="component" value="Unassembled WGS sequence"/>
</dbReference>
<keyword evidence="13" id="KW-1185">Reference proteome</keyword>
<evidence type="ECO:0000256" key="2">
    <source>
        <dbReference type="ARBA" id="ARBA00012513"/>
    </source>
</evidence>
<accession>A0AAD8YBT4</accession>
<keyword evidence="5" id="KW-1133">Transmembrane helix</keyword>
<sequence length="724" mass="79306">MMVEAHEDAEIFVYVGGIKLIDKSVTIIPERAFEFRRSLIYVEFHDGIEEIGNWAFSNCRSLRNVKLLGVKVIEMGAFNCSGLLEAEFGVELETIEAGAFQFCTSLRTVKMPSVKAIGRFAFSNCRQLTDLDLPEGLETLAEAAFVCYVLKRVAIPLDCMIGNNIFCNCPKLTTVDLVGRIHNTVASLHLENWRNEMKGEINRINQVLPGTIAGEKTAVTQQWIRSVIRRLDHYKVEHKAMLKEATTLLELALWKANLGDNEEGVVEREGVRTTRGRRKRARKEICITSGASIVIKNVLPFLELNITRLLALVAFIAVSSPTANAYSLFNKSTVNNDELNPKANRVDPPSPSNLFASNQQQVVSSGSFHTCAITHRNGISCSGGEKKCGPVKCWGHNNHGQTSTPPGLVLTDVSAGGFFTCGLKVGGEAICWGEIDHPPRSVEKLEESLSRDELSNLYHAQRMNRGKGGPSTLNGGDYYDQISSGMKHACATTRDGEVHCWGRNDYGESTPPSGKFVHVSAGNSFTCGLRPNGAAECWGKNDVGQSSPPPYPKNIFTHVSASIGGDHACGILLQGGGVRCWGNNARGQSEPQDGTFLHISAGTRTSCGVEVKSETTSIHCWGGRANALLDQVDLQRSERRLAVESSGYLDDGELMEERLLDDSSNYHYQHISLGQDHGCASIKLKDDESSSSASSLECWWMTGSDFDAHRVPVGLELIEWHISQ</sequence>
<evidence type="ECO:0000313" key="12">
    <source>
        <dbReference type="EMBL" id="KAK1742660.1"/>
    </source>
</evidence>
<evidence type="ECO:0000256" key="3">
    <source>
        <dbReference type="ARBA" id="ARBA00022692"/>
    </source>
</evidence>
<keyword evidence="8" id="KW-0675">Receptor</keyword>
<dbReference type="SUPFAM" id="SSF50985">
    <property type="entry name" value="RCC1/BLIP-II"/>
    <property type="match status" value="1"/>
</dbReference>
<keyword evidence="4" id="KW-0732">Signal</keyword>
<dbReference type="InterPro" id="IPR009091">
    <property type="entry name" value="RCC1/BLIP-II"/>
</dbReference>
<evidence type="ECO:0000256" key="4">
    <source>
        <dbReference type="ARBA" id="ARBA00022729"/>
    </source>
</evidence>
<dbReference type="InterPro" id="IPR032675">
    <property type="entry name" value="LRR_dom_sf"/>
</dbReference>
<dbReference type="AlphaFoldDB" id="A0AAD8YBT4"/>
<comment type="catalytic activity">
    <reaction evidence="11">
        <text>L-seryl-[protein] + ATP = O-phospho-L-seryl-[protein] + ADP + H(+)</text>
        <dbReference type="Rhea" id="RHEA:17989"/>
        <dbReference type="Rhea" id="RHEA-COMP:9863"/>
        <dbReference type="Rhea" id="RHEA-COMP:11604"/>
        <dbReference type="ChEBI" id="CHEBI:15378"/>
        <dbReference type="ChEBI" id="CHEBI:29999"/>
        <dbReference type="ChEBI" id="CHEBI:30616"/>
        <dbReference type="ChEBI" id="CHEBI:83421"/>
        <dbReference type="ChEBI" id="CHEBI:456216"/>
        <dbReference type="EC" id="2.7.11.1"/>
    </reaction>
</comment>
<name>A0AAD8YBT4_9STRA</name>
<keyword evidence="3" id="KW-0812">Transmembrane</keyword>
<reference evidence="12" key="1">
    <citation type="submission" date="2023-06" db="EMBL/GenBank/DDBJ databases">
        <title>Survivors Of The Sea: Transcriptome response of Skeletonema marinoi to long-term dormancy.</title>
        <authorList>
            <person name="Pinder M.I.M."/>
            <person name="Kourtchenko O."/>
            <person name="Robertson E.K."/>
            <person name="Larsson T."/>
            <person name="Maumus F."/>
            <person name="Osuna-Cruz C.M."/>
            <person name="Vancaester E."/>
            <person name="Stenow R."/>
            <person name="Vandepoele K."/>
            <person name="Ploug H."/>
            <person name="Bruchert V."/>
            <person name="Godhe A."/>
            <person name="Topel M."/>
        </authorList>
    </citation>
    <scope>NUCLEOTIDE SEQUENCE</scope>
    <source>
        <strain evidence="12">R05AC</strain>
    </source>
</reference>
<evidence type="ECO:0000256" key="10">
    <source>
        <dbReference type="ARBA" id="ARBA00047899"/>
    </source>
</evidence>
<evidence type="ECO:0000256" key="5">
    <source>
        <dbReference type="ARBA" id="ARBA00022989"/>
    </source>
</evidence>
<comment type="subcellular location">
    <subcellularLocation>
        <location evidence="1">Membrane</location>
        <topology evidence="1">Single-pass type I membrane protein</topology>
    </subcellularLocation>
</comment>
<dbReference type="GO" id="GO:0016020">
    <property type="term" value="C:membrane"/>
    <property type="evidence" value="ECO:0007669"/>
    <property type="project" value="UniProtKB-SubCell"/>
</dbReference>
<evidence type="ECO:0000256" key="6">
    <source>
        <dbReference type="ARBA" id="ARBA00023136"/>
    </source>
</evidence>
<dbReference type="Pfam" id="PF13540">
    <property type="entry name" value="RCC1_2"/>
    <property type="match status" value="3"/>
</dbReference>
<dbReference type="EC" id="2.7.11.1" evidence="2"/>
<dbReference type="Gene3D" id="3.80.10.10">
    <property type="entry name" value="Ribonuclease Inhibitor"/>
    <property type="match status" value="1"/>
</dbReference>
<dbReference type="PANTHER" id="PTHR47460">
    <property type="entry name" value="SERINE/THREONINE-PROTEIN KINASE-LIKE PROTEIN ACR4"/>
    <property type="match status" value="1"/>
</dbReference>
<keyword evidence="7" id="KW-1015">Disulfide bond</keyword>
<keyword evidence="6" id="KW-0472">Membrane</keyword>